<reference evidence="7 11" key="6">
    <citation type="submission" date="2019-04" db="EMBL/GenBank/DDBJ databases">
        <title>Methylomes of two halophilic Archaea, Haloarcula marismortui and Haloferax mediterranei.</title>
        <authorList>
            <person name="DasSarma S."/>
            <person name="DasSarma P."/>
            <person name="DasSarma S."/>
            <person name="Fomenkov A."/>
            <person name="Vincze T."/>
            <person name="Anton B.P."/>
            <person name="Roberts R.J."/>
        </authorList>
    </citation>
    <scope>NUCLEOTIDE SEQUENCE [LARGE SCALE GENOMIC DNA]</scope>
    <source>
        <strain evidence="7">ATCC 33500</strain>
        <strain evidence="11">ATCC 33500 / DSM 1411 / JCM 8866 / NBRC 14739 / NCIMB 2177 / R-4</strain>
    </source>
</reference>
<dbReference type="KEGG" id="hme:HFX_1103"/>
<dbReference type="Proteomes" id="UP000011603">
    <property type="component" value="Unassembled WGS sequence"/>
</dbReference>
<dbReference type="NCBIfam" id="TIGR04126">
    <property type="entry name" value="PGF_CTERM"/>
    <property type="match status" value="1"/>
</dbReference>
<keyword evidence="2" id="KW-0472">Membrane</keyword>
<feature type="transmembrane region" description="Helical" evidence="2">
    <location>
        <begin position="164"/>
        <end position="183"/>
    </location>
</feature>
<reference evidence="4 8" key="2">
    <citation type="journal article" date="2012" name="J. Bacteriol.">
        <title>Complete genome sequence of the metabolically versatile halophilic archaeon Haloferax mediterranei, a poly(3-hydroxybutyrate-co-3-hydroxyvalerate) producer.</title>
        <authorList>
            <person name="Han J."/>
            <person name="Zhang F."/>
            <person name="Hou J."/>
            <person name="Liu X."/>
            <person name="Li M."/>
            <person name="Liu H."/>
            <person name="Cai L."/>
            <person name="Zhang B."/>
            <person name="Chen Y."/>
            <person name="Zhou J."/>
            <person name="Hu S."/>
            <person name="Xiang H."/>
        </authorList>
    </citation>
    <scope>NUCLEOTIDE SEQUENCE [LARGE SCALE GENOMIC DNA]</scope>
    <source>
        <strain evidence="8">ATCC 33500 / DSM 1411 / JCM 8866 / NBRC 14739 / NCIMB 2177 / R-4</strain>
        <strain evidence="4">CGMCC 1.2087</strain>
    </source>
</reference>
<dbReference type="EMBL" id="CP039139">
    <property type="protein sequence ID" value="QCQ75310.1"/>
    <property type="molecule type" value="Genomic_DNA"/>
</dbReference>
<evidence type="ECO:0000259" key="3">
    <source>
        <dbReference type="Pfam" id="PF18204"/>
    </source>
</evidence>
<dbReference type="AlphaFoldDB" id="I3R3K9"/>
<evidence type="ECO:0000313" key="5">
    <source>
        <dbReference type="EMBL" id="AHZ21814.1"/>
    </source>
</evidence>
<name>I3R3K9_HALMT</name>
<dbReference type="STRING" id="523841.HFX_1103"/>
<evidence type="ECO:0000256" key="1">
    <source>
        <dbReference type="ARBA" id="ARBA00022729"/>
    </source>
</evidence>
<gene>
    <name evidence="4" type="ordered locus">HFX_1103</name>
    <name evidence="5" type="ORF">BM92_03700</name>
    <name evidence="6" type="ORF">C439_04975</name>
    <name evidence="7" type="ORF">E6P09_08540</name>
</gene>
<dbReference type="EMBL" id="CP001868">
    <property type="protein sequence ID" value="AFK18819.1"/>
    <property type="molecule type" value="Genomic_DNA"/>
</dbReference>
<evidence type="ECO:0000313" key="9">
    <source>
        <dbReference type="Proteomes" id="UP000011603"/>
    </source>
</evidence>
<keyword evidence="9" id="KW-1185">Reference proteome</keyword>
<reference evidence="5 10" key="4">
    <citation type="submission" date="2014-04" db="EMBL/GenBank/DDBJ databases">
        <title>Transcriptional profiles of Haloferax mediterranei on the basis of nitrogen availability.</title>
        <authorList>
            <person name="Bautista V."/>
        </authorList>
    </citation>
    <scope>NUCLEOTIDE SEQUENCE [LARGE SCALE GENOMIC DNA]</scope>
    <source>
        <strain evidence="5">ATCC 33500</strain>
        <strain evidence="10">ATCC 33500 / DSM 1411 / JCM 8866 / NBRC 14739 / NCIMB 2177 / R-4</strain>
    </source>
</reference>
<evidence type="ECO:0000256" key="2">
    <source>
        <dbReference type="SAM" id="Phobius"/>
    </source>
</evidence>
<feature type="domain" description="PGF-CTERM archaeal protein-sorting signal" evidence="3">
    <location>
        <begin position="164"/>
        <end position="184"/>
    </location>
</feature>
<evidence type="ECO:0000313" key="10">
    <source>
        <dbReference type="Proteomes" id="UP000027075"/>
    </source>
</evidence>
<dbReference type="OrthoDB" id="293380at2157"/>
<reference evidence="4" key="1">
    <citation type="journal article" date="2012" name="Appl. Environ. Microbiol.">
        <title>Identification of the haloarchaeal phasin (PhaP) that functions in polyhydroxyalkanoate accumulation and granule formation in Haloferax mediterranei.</title>
        <authorList>
            <person name="Cai S."/>
            <person name="Cai L."/>
            <person name="Liu H."/>
            <person name="Liu X."/>
            <person name="Han J."/>
            <person name="Zhou J."/>
            <person name="Xiang H."/>
        </authorList>
    </citation>
    <scope>NUCLEOTIDE SEQUENCE</scope>
    <source>
        <strain evidence="4">CGMCC 1.2087</strain>
    </source>
</reference>
<dbReference type="GO" id="GO:0030115">
    <property type="term" value="C:S-layer"/>
    <property type="evidence" value="ECO:0007669"/>
    <property type="project" value="UniProtKB-SubCell"/>
</dbReference>
<dbReference type="GeneID" id="40156459"/>
<dbReference type="InterPro" id="IPR026371">
    <property type="entry name" value="PGF_CTERM"/>
</dbReference>
<dbReference type="PaxDb" id="523841-HFX_1103"/>
<reference evidence="6 9" key="3">
    <citation type="journal article" date="2014" name="PLoS Genet.">
        <title>Phylogenetically driven sequencing of extremely halophilic archaea reveals strategies for static and dynamic osmo-response.</title>
        <authorList>
            <person name="Becker E.A."/>
            <person name="Seitzer P.M."/>
            <person name="Tritt A."/>
            <person name="Larsen D."/>
            <person name="Krusor M."/>
            <person name="Yao A.I."/>
            <person name="Wu D."/>
            <person name="Madern D."/>
            <person name="Eisen J.A."/>
            <person name="Darling A.E."/>
            <person name="Facciotti M.T."/>
        </authorList>
    </citation>
    <scope>NUCLEOTIDE SEQUENCE [LARGE SCALE GENOMIC DNA]</scope>
    <source>
        <strain evidence="6">ATCC 33500</strain>
        <strain evidence="9">ATCC 33500 / DSM 1411 / JCM 8866 / NBRC 14739 / NCIMB 2177 / R-4</strain>
    </source>
</reference>
<dbReference type="RefSeq" id="WP_004572571.1">
    <property type="nucleotide sequence ID" value="NC_017941.2"/>
</dbReference>
<keyword evidence="1" id="KW-0732">Signal</keyword>
<sequence length="187" mass="19696">MRPLQSLTVVFVFLLLLSTPGAVVADGSTVINYQGDSLVLDADTDQHISGTTPFEAGAVIGIRIKSVGGTHPFLVSKPVRVGENGTFDVSFDLSELAPLRGGAVQITVRHNETAIYELNGTVVTGNMPEDSTFTPIPGADETTTTTERTTTIRSTTDSMSGFEIPGFGVGTAIISLLSVVLLARTRK</sequence>
<evidence type="ECO:0000313" key="8">
    <source>
        <dbReference type="Proteomes" id="UP000006469"/>
    </source>
</evidence>
<evidence type="ECO:0000313" key="11">
    <source>
        <dbReference type="Proteomes" id="UP000299011"/>
    </source>
</evidence>
<dbReference type="EMBL" id="CP007551">
    <property type="protein sequence ID" value="AHZ21814.1"/>
    <property type="molecule type" value="Genomic_DNA"/>
</dbReference>
<dbReference type="NCBIfam" id="NF045517">
    <property type="entry name" value="halo_surf_dom"/>
    <property type="match status" value="1"/>
</dbReference>
<reference evidence="4" key="5">
    <citation type="submission" date="2014-05" db="EMBL/GenBank/DDBJ databases">
        <authorList>
            <person name="Wang L."/>
            <person name="Yang H."/>
            <person name="Xiang H."/>
        </authorList>
    </citation>
    <scope>NUCLEOTIDE SEQUENCE</scope>
    <source>
        <strain evidence="4">CGMCC 1.2087</strain>
    </source>
</reference>
<protein>
    <submittedName>
        <fullName evidence="7">PGF-CTERM sorting domain-containing protein</fullName>
    </submittedName>
</protein>
<dbReference type="HOGENOM" id="CLU_1465068_0_0_2"/>
<dbReference type="Proteomes" id="UP000006469">
    <property type="component" value="Chromosome"/>
</dbReference>
<keyword evidence="2" id="KW-0812">Transmembrane</keyword>
<dbReference type="Proteomes" id="UP000027075">
    <property type="component" value="Chromosome"/>
</dbReference>
<evidence type="ECO:0000313" key="6">
    <source>
        <dbReference type="EMBL" id="EMA03323.1"/>
    </source>
</evidence>
<organism evidence="4 8">
    <name type="scientific">Haloferax mediterranei (strain ATCC 33500 / DSM 1411 / JCM 8866 / NBRC 14739 / NCIMB 2177 / R-4)</name>
    <name type="common">Halobacterium mediterranei</name>
    <dbReference type="NCBI Taxonomy" id="523841"/>
    <lineage>
        <taxon>Archaea</taxon>
        <taxon>Methanobacteriati</taxon>
        <taxon>Methanobacteriota</taxon>
        <taxon>Stenosarchaea group</taxon>
        <taxon>Halobacteria</taxon>
        <taxon>Halobacteriales</taxon>
        <taxon>Haloferacaceae</taxon>
        <taxon>Haloferax</taxon>
    </lineage>
</organism>
<proteinExistence type="predicted"/>
<dbReference type="PATRIC" id="fig|523841.21.peg.1006"/>
<dbReference type="eggNOG" id="arCOG06273">
    <property type="taxonomic scope" value="Archaea"/>
</dbReference>
<keyword evidence="2" id="KW-1133">Transmembrane helix</keyword>
<accession>I3R3K9</accession>
<dbReference type="GO" id="GO:0005886">
    <property type="term" value="C:plasma membrane"/>
    <property type="evidence" value="ECO:0007669"/>
    <property type="project" value="UniProtKB-SubCell"/>
</dbReference>
<dbReference type="Pfam" id="PF18204">
    <property type="entry name" value="PGF-CTERM"/>
    <property type="match status" value="1"/>
</dbReference>
<evidence type="ECO:0000313" key="7">
    <source>
        <dbReference type="EMBL" id="QCQ75310.1"/>
    </source>
</evidence>
<dbReference type="EMBL" id="AOLO01000006">
    <property type="protein sequence ID" value="EMA03323.1"/>
    <property type="molecule type" value="Genomic_DNA"/>
</dbReference>
<evidence type="ECO:0000313" key="4">
    <source>
        <dbReference type="EMBL" id="AFK18819.1"/>
    </source>
</evidence>
<dbReference type="Proteomes" id="UP000299011">
    <property type="component" value="Chromosome"/>
</dbReference>